<dbReference type="EMBL" id="JAJEQC010000014">
    <property type="protein sequence ID" value="MCC2137708.1"/>
    <property type="molecule type" value="Genomic_DNA"/>
</dbReference>
<dbReference type="InterPro" id="IPR002843">
    <property type="entry name" value="ATPase_V0-cplx_csu/dsu"/>
</dbReference>
<dbReference type="Proteomes" id="UP001199424">
    <property type="component" value="Unassembled WGS sequence"/>
</dbReference>
<comment type="caution">
    <text evidence="4">The sequence shown here is derived from an EMBL/GenBank/DDBJ whole genome shotgun (WGS) entry which is preliminary data.</text>
</comment>
<protein>
    <submittedName>
        <fullName evidence="4">V-type ATPase subunit</fullName>
    </submittedName>
</protein>
<keyword evidence="2" id="KW-0813">Transport</keyword>
<evidence type="ECO:0000256" key="1">
    <source>
        <dbReference type="ARBA" id="ARBA00006709"/>
    </source>
</evidence>
<name>A0AAE3AN85_9FIRM</name>
<organism evidence="4 5">
    <name type="scientific">Hominenteromicrobium mulieris</name>
    <dbReference type="NCBI Taxonomy" id="2885357"/>
    <lineage>
        <taxon>Bacteria</taxon>
        <taxon>Bacillati</taxon>
        <taxon>Bacillota</taxon>
        <taxon>Clostridia</taxon>
        <taxon>Eubacteriales</taxon>
        <taxon>Oscillospiraceae</taxon>
        <taxon>Hominenteromicrobium</taxon>
    </lineage>
</organism>
<dbReference type="InterPro" id="IPR050873">
    <property type="entry name" value="V-ATPase_V0D/AC39_subunit"/>
</dbReference>
<dbReference type="Gene3D" id="1.20.1690.10">
    <property type="entry name" value="V-type ATP synthase subunit C domain"/>
    <property type="match status" value="2"/>
</dbReference>
<dbReference type="InterPro" id="IPR044911">
    <property type="entry name" value="V-type_ATPase_csu/dsu_dom_3"/>
</dbReference>
<dbReference type="AlphaFoldDB" id="A0AAE3AN85"/>
<keyword evidence="3" id="KW-0406">Ion transport</keyword>
<dbReference type="Gene3D" id="1.10.132.50">
    <property type="entry name" value="ATP synthase (C/AC39) subunit, domain 3"/>
    <property type="match status" value="1"/>
</dbReference>
<dbReference type="SUPFAM" id="SSF103486">
    <property type="entry name" value="V-type ATP synthase subunit C"/>
    <property type="match status" value="1"/>
</dbReference>
<dbReference type="PANTHER" id="PTHR38682">
    <property type="entry name" value="V-TYPE ATP SYNTHASE SUBUNIT C"/>
    <property type="match status" value="1"/>
</dbReference>
<evidence type="ECO:0000256" key="2">
    <source>
        <dbReference type="ARBA" id="ARBA00022448"/>
    </source>
</evidence>
<dbReference type="InterPro" id="IPR036079">
    <property type="entry name" value="ATPase_csu/dsu_sf"/>
</dbReference>
<dbReference type="PANTHER" id="PTHR38682:SF1">
    <property type="entry name" value="V-TYPE ATP SYNTHASE SUBUNIT C"/>
    <property type="match status" value="1"/>
</dbReference>
<keyword evidence="5" id="KW-1185">Reference proteome</keyword>
<evidence type="ECO:0000313" key="5">
    <source>
        <dbReference type="Proteomes" id="UP001199424"/>
    </source>
</evidence>
<accession>A0AAE3AN85</accession>
<dbReference type="Pfam" id="PF01992">
    <property type="entry name" value="vATP-synt_AC39"/>
    <property type="match status" value="1"/>
</dbReference>
<gene>
    <name evidence="4" type="ORF">LKD31_11900</name>
</gene>
<dbReference type="RefSeq" id="WP_176821141.1">
    <property type="nucleotide sequence ID" value="NZ_JAJEQC010000014.1"/>
</dbReference>
<dbReference type="GO" id="GO:0046961">
    <property type="term" value="F:proton-transporting ATPase activity, rotational mechanism"/>
    <property type="evidence" value="ECO:0007669"/>
    <property type="project" value="InterPro"/>
</dbReference>
<proteinExistence type="inferred from homology"/>
<evidence type="ECO:0000313" key="4">
    <source>
        <dbReference type="EMBL" id="MCC2137708.1"/>
    </source>
</evidence>
<dbReference type="InterPro" id="IPR035067">
    <property type="entry name" value="V-type_ATPase_csu/dsu"/>
</dbReference>
<evidence type="ECO:0000256" key="3">
    <source>
        <dbReference type="ARBA" id="ARBA00023065"/>
    </source>
</evidence>
<comment type="similarity">
    <text evidence="1">Belongs to the V-ATPase V0D/AC39 subunit family.</text>
</comment>
<sequence length="320" mass="35623">MEQEYIYAVARIKARELSLLTQQDLDRLMACKTPAECFRALADKGWGAGGETSAEAIFAAEEEKTWALMHELLPDLTPFSVLLYPIDFNNMKAAVKCTVTNAEPHNVFMSGGTVEPEKMQQAVRENDFSLLPDFMAEAAKKATDALLTTRDGQRCDIILDRACLTAIHKTGKESKNALITAFSEFKVAAADIKIAARALHTGKSRAFLEESLAPCDTLDLEELIDAASKDTDTFYAYLSRTDYADGVKALKDGFSAFEKWCDDRQTALVKEISRQDYFTVAPLLGYVTARQNEISTVRIIISGKQNNLPDERIRARLRDL</sequence>
<reference evidence="4" key="1">
    <citation type="submission" date="2021-10" db="EMBL/GenBank/DDBJ databases">
        <title>Anaerobic single-cell dispensing facilitates the cultivation of human gut bacteria.</title>
        <authorList>
            <person name="Afrizal A."/>
        </authorList>
    </citation>
    <scope>NUCLEOTIDE SEQUENCE</scope>
    <source>
        <strain evidence="4">CLA-AA-H250</strain>
    </source>
</reference>